<reference evidence="7 8" key="1">
    <citation type="submission" date="2018-01" db="EMBL/GenBank/DDBJ databases">
        <title>Whole genome sequence of Melissococcus plutonius DAT561.</title>
        <authorList>
            <person name="Okumura K."/>
            <person name="Takamatsu D."/>
            <person name="Okura M."/>
        </authorList>
    </citation>
    <scope>NUCLEOTIDE SEQUENCE [LARGE SCALE GENOMIC DNA]</scope>
    <source>
        <strain evidence="7 8">DAT561</strain>
    </source>
</reference>
<protein>
    <recommendedName>
        <fullName evidence="6">Dipeptidase</fullName>
        <ecNumber evidence="6">3.4.-.-</ecNumber>
    </recommendedName>
</protein>
<organism evidence="7 8">
    <name type="scientific">Melissococcus plutonius</name>
    <dbReference type="NCBI Taxonomy" id="33970"/>
    <lineage>
        <taxon>Bacteria</taxon>
        <taxon>Bacillati</taxon>
        <taxon>Bacillota</taxon>
        <taxon>Bacilli</taxon>
        <taxon>Lactobacillales</taxon>
        <taxon>Enterococcaceae</taxon>
        <taxon>Melissococcus</taxon>
    </lineage>
</organism>
<evidence type="ECO:0000256" key="1">
    <source>
        <dbReference type="ARBA" id="ARBA00001670"/>
    </source>
</evidence>
<evidence type="ECO:0000256" key="3">
    <source>
        <dbReference type="ARBA" id="ARBA00022670"/>
    </source>
</evidence>
<dbReference type="GO" id="GO:0070004">
    <property type="term" value="F:cysteine-type exopeptidase activity"/>
    <property type="evidence" value="ECO:0007669"/>
    <property type="project" value="InterPro"/>
</dbReference>
<dbReference type="Gene3D" id="3.60.60.10">
    <property type="entry name" value="Penicillin V Acylase, Chain A"/>
    <property type="match status" value="1"/>
</dbReference>
<dbReference type="EMBL" id="AP018492">
    <property type="protein sequence ID" value="BBC61615.1"/>
    <property type="molecule type" value="Genomic_DNA"/>
</dbReference>
<dbReference type="InterPro" id="IPR005322">
    <property type="entry name" value="Peptidase_C69"/>
</dbReference>
<sequence>MEKRIGSCTTILVGKKASLDGSTLIARNEDAFGQSNPQKFVVITPDQQPNIFHSVVTNIDIPLPDNPLRYTATPDSDDSEGVWGASGINSANVAMTATETITTNIRVQSIDPFVENGIGEADLLTIVLPYIHSAKEGVLRLGSLLKKYGTYEPNAIAFSDKNEIWYLETLGGHHWAAIKIPDASYVVAPNRLNIDNFDFNSSDTLYSDDLPDMIEKYQLNPDFEGVNLRHIFGSSSEKDTIYNNPRAWYIQKHFNPSISDEISPEDQDLPFICYPEKKISIEDIKWALSSHFQNTPFDPYGNGTKIEKKLYRPIGINRNQEAHILQIRSNVPDEIAGIHWLAFGPNTFNAMVPFYTMIEETPAIYNSAVHEFDPTTVYWLTRVVAVIGDANYHLYSDLVNDYELKTMAACKQLHYAIDDKALTHQMTIAELEEANQKMANISLENLKKLLYEMVQVGTLNMNLRFTLND</sequence>
<proteinExistence type="inferred from homology"/>
<accession>A0A2Z5Y423</accession>
<keyword evidence="4 6" id="KW-0378">Hydrolase</keyword>
<comment type="similarity">
    <text evidence="2 6">Belongs to the peptidase C69 family.</text>
</comment>
<evidence type="ECO:0000256" key="5">
    <source>
        <dbReference type="ARBA" id="ARBA00022997"/>
    </source>
</evidence>
<dbReference type="AlphaFoldDB" id="A0A2Z5Y423"/>
<name>A0A2Z5Y423_9ENTE</name>
<dbReference type="Pfam" id="PF03577">
    <property type="entry name" value="Peptidase_C69"/>
    <property type="match status" value="1"/>
</dbReference>
<keyword evidence="5 6" id="KW-0224">Dipeptidase</keyword>
<dbReference type="GO" id="GO:0006508">
    <property type="term" value="P:proteolysis"/>
    <property type="evidence" value="ECO:0007669"/>
    <property type="project" value="UniProtKB-KW"/>
</dbReference>
<evidence type="ECO:0000256" key="6">
    <source>
        <dbReference type="RuleBase" id="RU364089"/>
    </source>
</evidence>
<evidence type="ECO:0000256" key="2">
    <source>
        <dbReference type="ARBA" id="ARBA00007225"/>
    </source>
</evidence>
<evidence type="ECO:0000256" key="4">
    <source>
        <dbReference type="ARBA" id="ARBA00022801"/>
    </source>
</evidence>
<dbReference type="RefSeq" id="WP_126347271.1">
    <property type="nucleotide sequence ID" value="NZ_AP018492.1"/>
</dbReference>
<gene>
    <name evidence="7" type="ORF">DAT561_1520</name>
</gene>
<keyword evidence="3 6" id="KW-0645">Protease</keyword>
<evidence type="ECO:0000313" key="7">
    <source>
        <dbReference type="EMBL" id="BBC61615.1"/>
    </source>
</evidence>
<dbReference type="NCBIfam" id="NF033678">
    <property type="entry name" value="C69_fam_dipept"/>
    <property type="match status" value="1"/>
</dbReference>
<dbReference type="PANTHER" id="PTHR12994">
    <property type="entry name" value="SECERNIN"/>
    <property type="match status" value="1"/>
</dbReference>
<evidence type="ECO:0000313" key="8">
    <source>
        <dbReference type="Proteomes" id="UP000269226"/>
    </source>
</evidence>
<dbReference type="Proteomes" id="UP000269226">
    <property type="component" value="Chromosome"/>
</dbReference>
<dbReference type="EC" id="3.4.-.-" evidence="6"/>
<comment type="catalytic activity">
    <reaction evidence="1">
        <text>an L-aminoacyl-L-amino acid + H2O = 2 an L-alpha-amino acid</text>
        <dbReference type="Rhea" id="RHEA:48940"/>
        <dbReference type="ChEBI" id="CHEBI:15377"/>
        <dbReference type="ChEBI" id="CHEBI:59869"/>
        <dbReference type="ChEBI" id="CHEBI:77460"/>
        <dbReference type="EC" id="3.4.13.19"/>
    </reaction>
</comment>
<dbReference type="GO" id="GO:0016805">
    <property type="term" value="F:dipeptidase activity"/>
    <property type="evidence" value="ECO:0007669"/>
    <property type="project" value="UniProtKB-KW"/>
</dbReference>
<dbReference type="GeneID" id="57044049"/>
<dbReference type="PANTHER" id="PTHR12994:SF17">
    <property type="entry name" value="LD30995P"/>
    <property type="match status" value="1"/>
</dbReference>
<dbReference type="InterPro" id="IPR047804">
    <property type="entry name" value="C69_dipept_A-like"/>
</dbReference>